<accession>A0ACB7TH62</accession>
<organism evidence="1 2">
    <name type="scientific">Hyalomma asiaticum</name>
    <name type="common">Tick</name>
    <dbReference type="NCBI Taxonomy" id="266040"/>
    <lineage>
        <taxon>Eukaryota</taxon>
        <taxon>Metazoa</taxon>
        <taxon>Ecdysozoa</taxon>
        <taxon>Arthropoda</taxon>
        <taxon>Chelicerata</taxon>
        <taxon>Arachnida</taxon>
        <taxon>Acari</taxon>
        <taxon>Parasitiformes</taxon>
        <taxon>Ixodida</taxon>
        <taxon>Ixodoidea</taxon>
        <taxon>Ixodidae</taxon>
        <taxon>Hyalomminae</taxon>
        <taxon>Hyalomma</taxon>
    </lineage>
</organism>
<dbReference type="EMBL" id="CM023481">
    <property type="protein sequence ID" value="KAH6945657.1"/>
    <property type="molecule type" value="Genomic_DNA"/>
</dbReference>
<reference evidence="1" key="1">
    <citation type="submission" date="2020-05" db="EMBL/GenBank/DDBJ databases">
        <title>Large-scale comparative analyses of tick genomes elucidate their genetic diversity and vector capacities.</title>
        <authorList>
            <person name="Jia N."/>
            <person name="Wang J."/>
            <person name="Shi W."/>
            <person name="Du L."/>
            <person name="Sun Y."/>
            <person name="Zhan W."/>
            <person name="Jiang J."/>
            <person name="Wang Q."/>
            <person name="Zhang B."/>
            <person name="Ji P."/>
            <person name="Sakyi L.B."/>
            <person name="Cui X."/>
            <person name="Yuan T."/>
            <person name="Jiang B."/>
            <person name="Yang W."/>
            <person name="Lam T.T.-Y."/>
            <person name="Chang Q."/>
            <person name="Ding S."/>
            <person name="Wang X."/>
            <person name="Zhu J."/>
            <person name="Ruan X."/>
            <person name="Zhao L."/>
            <person name="Wei J."/>
            <person name="Que T."/>
            <person name="Du C."/>
            <person name="Cheng J."/>
            <person name="Dai P."/>
            <person name="Han X."/>
            <person name="Huang E."/>
            <person name="Gao Y."/>
            <person name="Liu J."/>
            <person name="Shao H."/>
            <person name="Ye R."/>
            <person name="Li L."/>
            <person name="Wei W."/>
            <person name="Wang X."/>
            <person name="Wang C."/>
            <person name="Yang T."/>
            <person name="Huo Q."/>
            <person name="Li W."/>
            <person name="Guo W."/>
            <person name="Chen H."/>
            <person name="Zhou L."/>
            <person name="Ni X."/>
            <person name="Tian J."/>
            <person name="Zhou Y."/>
            <person name="Sheng Y."/>
            <person name="Liu T."/>
            <person name="Pan Y."/>
            <person name="Xia L."/>
            <person name="Li J."/>
            <person name="Zhao F."/>
            <person name="Cao W."/>
        </authorList>
    </citation>
    <scope>NUCLEOTIDE SEQUENCE</scope>
    <source>
        <strain evidence="1">Hyas-2018</strain>
    </source>
</reference>
<protein>
    <submittedName>
        <fullName evidence="1">Uncharacterized protein</fullName>
    </submittedName>
</protein>
<sequence>MICLGCASPALIGYARFFLFVAALCYIVTVLLCIIYVLGVNTALSALPWLLGKASRNTCRVRPSVTVMAATCDSVPAPFRIGCCTRTGVGAVQPSPRQSRIAGRSALESDKAAPPLTWSDYAELAYTVTAVVLYIIASVTQLVSQSSYYETWPTMFSALNGQYIAAGVFGLLQAIVYGAGAFLLFQDWKATRPPPPPPQPPRPTN</sequence>
<comment type="caution">
    <text evidence="1">The sequence shown here is derived from an EMBL/GenBank/DDBJ whole genome shotgun (WGS) entry which is preliminary data.</text>
</comment>
<evidence type="ECO:0000313" key="1">
    <source>
        <dbReference type="EMBL" id="KAH6945657.1"/>
    </source>
</evidence>
<proteinExistence type="predicted"/>
<evidence type="ECO:0000313" key="2">
    <source>
        <dbReference type="Proteomes" id="UP000821845"/>
    </source>
</evidence>
<gene>
    <name evidence="1" type="ORF">HPB50_009552</name>
</gene>
<dbReference type="Proteomes" id="UP000821845">
    <property type="component" value="Chromosome 1"/>
</dbReference>
<name>A0ACB7TH62_HYAAI</name>
<keyword evidence="2" id="KW-1185">Reference proteome</keyword>